<accession>A0A4P9XUJ2</accession>
<dbReference type="EMBL" id="KZ992481">
    <property type="protein sequence ID" value="RKP09904.1"/>
    <property type="molecule type" value="Genomic_DNA"/>
</dbReference>
<dbReference type="OrthoDB" id="332281at2759"/>
<dbReference type="GO" id="GO:0016020">
    <property type="term" value="C:membrane"/>
    <property type="evidence" value="ECO:0007669"/>
    <property type="project" value="InterPro"/>
</dbReference>
<sequence length="612" mass="68401">MTTRLSSSSSLAASSEAESGTVGGRRQRPQPLTLTGARSFSSESLGQAYVPDTPFDLDAFLATRRDRLLEELRTELEVLQRGIQEHRLDLLLDNCEQLVHLPSSIDRLPEQVHDADTVAAYLEQRLQSTRDTVGQAYREWDATQAALVQQRAVARQIRRLLALEKDMDTLEESLAHIERCLDSRDEAEYVMRAALLERATALFAQITSECVALQGYALSDGLELRLGDVQKRLSVLLVGALKTALQAVYSLPDEVFLAGSAIVENDTLVESVIALQRVHQQKVARQLLIDMYIEPYFKSRLSLKVYAEQRVRARPSTGKHPLLQLLDTAYEGITRRLACLENARSTSSSCGFAHADIMGMVWPVMAGTMEANLAFLQDLDEPDRFSEHYHAISRWIPPCQHDAAESKREKQWYMPIHVYLSHWPLDDYFTIRFGEITAVLNGAIIHSDQVIDDAKDLLDLPALQATTAVLAAMEQCWSERVLLDPLIPRFWKLTCQLLIRYGTWLAGWAAGQVDRATQDSRKRATFNVATRAMSPLRRPSSRGAVDADAGALAAARKCVAEADIDWLRGGLVDLLQRHVRPALPEAMQGPSLQLLEELMAKVAQLELGRGRT</sequence>
<feature type="compositionally biased region" description="Low complexity" evidence="2">
    <location>
        <begin position="1"/>
        <end position="19"/>
    </location>
</feature>
<dbReference type="PANTHER" id="PTHR12961">
    <property type="entry name" value="CONSERVED OLIGOMERIC GOLGI COMPLEX COMPONENT 2"/>
    <property type="match status" value="1"/>
</dbReference>
<dbReference type="InterPro" id="IPR009316">
    <property type="entry name" value="COG2"/>
</dbReference>
<dbReference type="Pfam" id="PF12022">
    <property type="entry name" value="COG2_C"/>
    <property type="match status" value="1"/>
</dbReference>
<dbReference type="AlphaFoldDB" id="A0A4P9XUJ2"/>
<organism evidence="4 5">
    <name type="scientific">Thamnocephalis sphaerospora</name>
    <dbReference type="NCBI Taxonomy" id="78915"/>
    <lineage>
        <taxon>Eukaryota</taxon>
        <taxon>Fungi</taxon>
        <taxon>Fungi incertae sedis</taxon>
        <taxon>Zoopagomycota</taxon>
        <taxon>Zoopagomycotina</taxon>
        <taxon>Zoopagomycetes</taxon>
        <taxon>Zoopagales</taxon>
        <taxon>Sigmoideomycetaceae</taxon>
        <taxon>Thamnocephalis</taxon>
    </lineage>
</organism>
<dbReference type="Proteomes" id="UP000271241">
    <property type="component" value="Unassembled WGS sequence"/>
</dbReference>
<dbReference type="GO" id="GO:0015031">
    <property type="term" value="P:protein transport"/>
    <property type="evidence" value="ECO:0007669"/>
    <property type="project" value="InterPro"/>
</dbReference>
<gene>
    <name evidence="4" type="ORF">THASP1DRAFT_28302</name>
</gene>
<proteinExistence type="predicted"/>
<reference evidence="5" key="1">
    <citation type="journal article" date="2018" name="Nat. Microbiol.">
        <title>Leveraging single-cell genomics to expand the fungal tree of life.</title>
        <authorList>
            <person name="Ahrendt S.R."/>
            <person name="Quandt C.A."/>
            <person name="Ciobanu D."/>
            <person name="Clum A."/>
            <person name="Salamov A."/>
            <person name="Andreopoulos B."/>
            <person name="Cheng J.F."/>
            <person name="Woyke T."/>
            <person name="Pelin A."/>
            <person name="Henrissat B."/>
            <person name="Reynolds N.K."/>
            <person name="Benny G.L."/>
            <person name="Smith M.E."/>
            <person name="James T.Y."/>
            <person name="Grigoriev I.V."/>
        </authorList>
    </citation>
    <scope>NUCLEOTIDE SEQUENCE [LARGE SCALE GENOMIC DNA]</scope>
    <source>
        <strain evidence="5">RSA 1356</strain>
    </source>
</reference>
<dbReference type="PANTHER" id="PTHR12961:SF0">
    <property type="entry name" value="CONSERVED OLIGOMERIC GOLGI COMPLEX SUBUNIT 2"/>
    <property type="match status" value="1"/>
</dbReference>
<dbReference type="GO" id="GO:0006891">
    <property type="term" value="P:intra-Golgi vesicle-mediated transport"/>
    <property type="evidence" value="ECO:0007669"/>
    <property type="project" value="TreeGrafter"/>
</dbReference>
<dbReference type="InterPro" id="IPR024603">
    <property type="entry name" value="COG_complex_COG2_C"/>
</dbReference>
<evidence type="ECO:0000256" key="1">
    <source>
        <dbReference type="SAM" id="Coils"/>
    </source>
</evidence>
<feature type="domain" description="COG complex component COG2 C-terminal" evidence="3">
    <location>
        <begin position="422"/>
        <end position="601"/>
    </location>
</feature>
<evidence type="ECO:0000313" key="4">
    <source>
        <dbReference type="EMBL" id="RKP09904.1"/>
    </source>
</evidence>
<feature type="coiled-coil region" evidence="1">
    <location>
        <begin position="153"/>
        <end position="180"/>
    </location>
</feature>
<evidence type="ECO:0000259" key="3">
    <source>
        <dbReference type="Pfam" id="PF12022"/>
    </source>
</evidence>
<feature type="region of interest" description="Disordered" evidence="2">
    <location>
        <begin position="1"/>
        <end position="38"/>
    </location>
</feature>
<dbReference type="STRING" id="78915.A0A4P9XUJ2"/>
<protein>
    <recommendedName>
        <fullName evidence="3">COG complex component COG2 C-terminal domain-containing protein</fullName>
    </recommendedName>
</protein>
<dbReference type="GO" id="GO:0017119">
    <property type="term" value="C:Golgi transport complex"/>
    <property type="evidence" value="ECO:0007669"/>
    <property type="project" value="TreeGrafter"/>
</dbReference>
<keyword evidence="5" id="KW-1185">Reference proteome</keyword>
<evidence type="ECO:0000256" key="2">
    <source>
        <dbReference type="SAM" id="MobiDB-lite"/>
    </source>
</evidence>
<dbReference type="GO" id="GO:0007030">
    <property type="term" value="P:Golgi organization"/>
    <property type="evidence" value="ECO:0007669"/>
    <property type="project" value="InterPro"/>
</dbReference>
<evidence type="ECO:0000313" key="5">
    <source>
        <dbReference type="Proteomes" id="UP000271241"/>
    </source>
</evidence>
<name>A0A4P9XUJ2_9FUNG</name>
<keyword evidence="1" id="KW-0175">Coiled coil</keyword>